<dbReference type="InterPro" id="IPR051852">
    <property type="entry name" value="Alpha-type_PK"/>
</dbReference>
<dbReference type="PANTHER" id="PTHR45992:SF2">
    <property type="entry name" value="EUKARYOTIC ELONGATION FACTOR 2 KINASE"/>
    <property type="match status" value="1"/>
</dbReference>
<dbReference type="PROSITE" id="PS51158">
    <property type="entry name" value="ALPHA_KINASE"/>
    <property type="match status" value="1"/>
</dbReference>
<dbReference type="GO" id="GO:0004674">
    <property type="term" value="F:protein serine/threonine kinase activity"/>
    <property type="evidence" value="ECO:0007669"/>
    <property type="project" value="UniProtKB-KW"/>
</dbReference>
<accession>A0A6B2LAC4</accession>
<dbReference type="Gene3D" id="3.20.200.10">
    <property type="entry name" value="MHCK/EF2 kinase"/>
    <property type="match status" value="1"/>
</dbReference>
<evidence type="ECO:0000313" key="8">
    <source>
        <dbReference type="EMBL" id="NDV33891.1"/>
    </source>
</evidence>
<keyword evidence="6" id="KW-0067">ATP-binding</keyword>
<evidence type="ECO:0000259" key="7">
    <source>
        <dbReference type="PROSITE" id="PS51158"/>
    </source>
</evidence>
<evidence type="ECO:0000256" key="3">
    <source>
        <dbReference type="ARBA" id="ARBA00022679"/>
    </source>
</evidence>
<dbReference type="InterPro" id="IPR004166">
    <property type="entry name" value="a-kinase_dom"/>
</dbReference>
<dbReference type="Pfam" id="PF02816">
    <property type="entry name" value="Alpha_kinase"/>
    <property type="match status" value="1"/>
</dbReference>
<feature type="domain" description="Alpha-type protein kinase" evidence="7">
    <location>
        <begin position="2"/>
        <end position="211"/>
    </location>
</feature>
<comment type="similarity">
    <text evidence="1">Belongs to the protein kinase superfamily. Alpha-type protein kinase family. ALPK subfamily.</text>
</comment>
<dbReference type="SMART" id="SM00811">
    <property type="entry name" value="Alpha_kinase"/>
    <property type="match status" value="1"/>
</dbReference>
<evidence type="ECO:0000256" key="2">
    <source>
        <dbReference type="ARBA" id="ARBA00022527"/>
    </source>
</evidence>
<dbReference type="EMBL" id="GIBP01004922">
    <property type="protein sequence ID" value="NDV33891.1"/>
    <property type="molecule type" value="Transcribed_RNA"/>
</dbReference>
<dbReference type="GO" id="GO:0005524">
    <property type="term" value="F:ATP binding"/>
    <property type="evidence" value="ECO:0007669"/>
    <property type="project" value="UniProtKB-KW"/>
</dbReference>
<dbReference type="GO" id="GO:0031037">
    <property type="term" value="P:myosin II filament disassembly"/>
    <property type="evidence" value="ECO:0007669"/>
    <property type="project" value="TreeGrafter"/>
</dbReference>
<dbReference type="InterPro" id="IPR011009">
    <property type="entry name" value="Kinase-like_dom_sf"/>
</dbReference>
<dbReference type="PANTHER" id="PTHR45992">
    <property type="entry name" value="EUKARYOTIC ELONGATION FACTOR 2 KINASE-RELATED"/>
    <property type="match status" value="1"/>
</dbReference>
<evidence type="ECO:0000256" key="1">
    <source>
        <dbReference type="ARBA" id="ARBA00008651"/>
    </source>
</evidence>
<protein>
    <recommendedName>
        <fullName evidence="7">Alpha-type protein kinase domain-containing protein</fullName>
    </recommendedName>
</protein>
<dbReference type="SUPFAM" id="SSF56112">
    <property type="entry name" value="Protein kinase-like (PK-like)"/>
    <property type="match status" value="1"/>
</dbReference>
<dbReference type="GO" id="GO:1903013">
    <property type="term" value="P:response to differentiation-inducing factor 1"/>
    <property type="evidence" value="ECO:0007669"/>
    <property type="project" value="TreeGrafter"/>
</dbReference>
<reference evidence="8" key="1">
    <citation type="journal article" date="2020" name="J. Eukaryot. Microbiol.">
        <title>De novo Sequencing, Assembly and Annotation of the Transcriptome for the Free-Living Testate Amoeba Arcella intermedia.</title>
        <authorList>
            <person name="Ribeiro G.M."/>
            <person name="Porfirio-Sousa A.L."/>
            <person name="Maurer-Alcala X.X."/>
            <person name="Katz L.A."/>
            <person name="Lahr D.J.G."/>
        </authorList>
    </citation>
    <scope>NUCLEOTIDE SEQUENCE</scope>
</reference>
<keyword evidence="4" id="KW-0547">Nucleotide-binding</keyword>
<keyword evidence="2" id="KW-0723">Serine/threonine-protein kinase</keyword>
<evidence type="ECO:0000256" key="4">
    <source>
        <dbReference type="ARBA" id="ARBA00022741"/>
    </source>
</evidence>
<evidence type="ECO:0000256" key="6">
    <source>
        <dbReference type="ARBA" id="ARBA00022840"/>
    </source>
</evidence>
<sequence length="297" mass="33556">MIFDPNTRNWHIEKTMIKVDATPFAKGGLRMAYHMLDLDLVDRENVTYVLKVSIDPDEDVDVYHRDVEMQLFAKGIAEQFNYYNPPKKVGFVGAWLLKLVKRGGQVCAVERFISGPYRKHNNNYGFVNEDERNTPQAFSHFSYEVCKHQLLVCDIQGVADLYTDPQIHTTAGEDKGDRPFGKGNLGQKGIDQFLKSHRCNAICRYLKLPPINPRFEEIGTVPVDNTVMQKEIERINIRVFEVGGRLAMGGLAPEGHAPTPRASKSEHLPLLSNKKQTTKITITAEESGSNCECCLVM</sequence>
<evidence type="ECO:0000256" key="5">
    <source>
        <dbReference type="ARBA" id="ARBA00022777"/>
    </source>
</evidence>
<proteinExistence type="inferred from homology"/>
<dbReference type="AlphaFoldDB" id="A0A6B2LAC4"/>
<name>A0A6B2LAC4_9EUKA</name>
<dbReference type="CDD" id="cd16968">
    <property type="entry name" value="Alpha_kinase_MHCK_like"/>
    <property type="match status" value="1"/>
</dbReference>
<dbReference type="Gene3D" id="3.30.200.20">
    <property type="entry name" value="Phosphorylase Kinase, domain 1"/>
    <property type="match status" value="2"/>
</dbReference>
<keyword evidence="5" id="KW-0418">Kinase</keyword>
<organism evidence="8">
    <name type="scientific">Arcella intermedia</name>
    <dbReference type="NCBI Taxonomy" id="1963864"/>
    <lineage>
        <taxon>Eukaryota</taxon>
        <taxon>Amoebozoa</taxon>
        <taxon>Tubulinea</taxon>
        <taxon>Elardia</taxon>
        <taxon>Arcellinida</taxon>
        <taxon>Sphaerothecina</taxon>
        <taxon>Arcellidae</taxon>
        <taxon>Arcella</taxon>
    </lineage>
</organism>
<keyword evidence="3" id="KW-0808">Transferase</keyword>